<name>A0A4Z2EZD3_9TELE</name>
<organism evidence="1 2">
    <name type="scientific">Liparis tanakae</name>
    <name type="common">Tanaka's snailfish</name>
    <dbReference type="NCBI Taxonomy" id="230148"/>
    <lineage>
        <taxon>Eukaryota</taxon>
        <taxon>Metazoa</taxon>
        <taxon>Chordata</taxon>
        <taxon>Craniata</taxon>
        <taxon>Vertebrata</taxon>
        <taxon>Euteleostomi</taxon>
        <taxon>Actinopterygii</taxon>
        <taxon>Neopterygii</taxon>
        <taxon>Teleostei</taxon>
        <taxon>Neoteleostei</taxon>
        <taxon>Acanthomorphata</taxon>
        <taxon>Eupercaria</taxon>
        <taxon>Perciformes</taxon>
        <taxon>Cottioidei</taxon>
        <taxon>Cottales</taxon>
        <taxon>Liparidae</taxon>
        <taxon>Liparis</taxon>
    </lineage>
</organism>
<reference evidence="1 2" key="1">
    <citation type="submission" date="2019-03" db="EMBL/GenBank/DDBJ databases">
        <title>First draft genome of Liparis tanakae, snailfish: a comprehensive survey of snailfish specific genes.</title>
        <authorList>
            <person name="Kim W."/>
            <person name="Song I."/>
            <person name="Jeong J.-H."/>
            <person name="Kim D."/>
            <person name="Kim S."/>
            <person name="Ryu S."/>
            <person name="Song J.Y."/>
            <person name="Lee S.K."/>
        </authorList>
    </citation>
    <scope>NUCLEOTIDE SEQUENCE [LARGE SCALE GENOMIC DNA]</scope>
    <source>
        <tissue evidence="1">Muscle</tissue>
    </source>
</reference>
<proteinExistence type="predicted"/>
<dbReference type="EMBL" id="SRLO01001992">
    <property type="protein sequence ID" value="TNN34316.1"/>
    <property type="molecule type" value="Genomic_DNA"/>
</dbReference>
<sequence length="86" mass="9221">MPTQPMMALGQMLAGIVAVKREQAKTRYRRPVRGSSAGGRHLAADGVFLHRMTERMTRCGGVWLTGGRAGALLLKTSSPPGTLESK</sequence>
<gene>
    <name evidence="1" type="ORF">EYF80_055519</name>
</gene>
<accession>A0A4Z2EZD3</accession>
<protein>
    <submittedName>
        <fullName evidence="1">Uncharacterized protein</fullName>
    </submittedName>
</protein>
<dbReference type="AlphaFoldDB" id="A0A4Z2EZD3"/>
<evidence type="ECO:0000313" key="2">
    <source>
        <dbReference type="Proteomes" id="UP000314294"/>
    </source>
</evidence>
<comment type="caution">
    <text evidence="1">The sequence shown here is derived from an EMBL/GenBank/DDBJ whole genome shotgun (WGS) entry which is preliminary data.</text>
</comment>
<keyword evidence="2" id="KW-1185">Reference proteome</keyword>
<evidence type="ECO:0000313" key="1">
    <source>
        <dbReference type="EMBL" id="TNN34316.1"/>
    </source>
</evidence>
<dbReference type="Proteomes" id="UP000314294">
    <property type="component" value="Unassembled WGS sequence"/>
</dbReference>